<name>V5DX85_9GAMM</name>
<dbReference type="Pfam" id="PF01124">
    <property type="entry name" value="MAPEG"/>
    <property type="match status" value="1"/>
</dbReference>
<feature type="transmembrane region" description="Helical" evidence="5">
    <location>
        <begin position="47"/>
        <end position="68"/>
    </location>
</feature>
<evidence type="ECO:0000256" key="4">
    <source>
        <dbReference type="ARBA" id="ARBA00023136"/>
    </source>
</evidence>
<dbReference type="InterPro" id="IPR023352">
    <property type="entry name" value="MAPEG-like_dom_sf"/>
</dbReference>
<accession>V5DX85</accession>
<evidence type="ECO:0000256" key="3">
    <source>
        <dbReference type="ARBA" id="ARBA00022989"/>
    </source>
</evidence>
<evidence type="ECO:0000256" key="5">
    <source>
        <dbReference type="SAM" id="Phobius"/>
    </source>
</evidence>
<keyword evidence="2 5" id="KW-0812">Transmembrane</keyword>
<dbReference type="SUPFAM" id="SSF161084">
    <property type="entry name" value="MAPEG domain-like"/>
    <property type="match status" value="1"/>
</dbReference>
<reference evidence="6 7" key="1">
    <citation type="journal article" date="2013" name="Genome Announc.">
        <title>Draft Genome Sequence of the Methanotrophic Gammaproteobacterium Methyloglobulus morosus DSM 22980 Strain KoM1.</title>
        <authorList>
            <person name="Poehlein A."/>
            <person name="Deutzmann J.S."/>
            <person name="Daniel R."/>
            <person name="Simeonova D.D."/>
        </authorList>
    </citation>
    <scope>NUCLEOTIDE SEQUENCE [LARGE SCALE GENOMIC DNA]</scope>
    <source>
        <strain evidence="6 7">KoM1</strain>
    </source>
</reference>
<evidence type="ECO:0008006" key="8">
    <source>
        <dbReference type="Google" id="ProtNLM"/>
    </source>
</evidence>
<evidence type="ECO:0000313" key="7">
    <source>
        <dbReference type="Proteomes" id="UP000017842"/>
    </source>
</evidence>
<sequence>MPQINPTGSGISLIQIYTAPCIIVGSTVVWLFWVISGEQSAAQPDRLVSPMVALFTLTALVWFIMVVVRNIAVIRGLASIRYFSDFKSDVPTDDRLERPARTFNNLMQVPTLFYIICILMLIEKETDNVQVMLAWTYVLLRWLHAIIYMALNWVPYRFASWASSCITLGIIWFRFVGHGAFS</sequence>
<comment type="caution">
    <text evidence="6">The sequence shown here is derived from an EMBL/GenBank/DDBJ whole genome shotgun (WGS) entry which is preliminary data.</text>
</comment>
<dbReference type="Proteomes" id="UP000017842">
    <property type="component" value="Unassembled WGS sequence"/>
</dbReference>
<feature type="transmembrane region" description="Helical" evidence="5">
    <location>
        <begin position="134"/>
        <end position="151"/>
    </location>
</feature>
<proteinExistence type="predicted"/>
<comment type="subcellular location">
    <subcellularLocation>
        <location evidence="1">Membrane</location>
    </subcellularLocation>
</comment>
<evidence type="ECO:0000256" key="2">
    <source>
        <dbReference type="ARBA" id="ARBA00022692"/>
    </source>
</evidence>
<dbReference type="STRING" id="1116472.MGMO_83c00090"/>
<keyword evidence="4 5" id="KW-0472">Membrane</keyword>
<dbReference type="AlphaFoldDB" id="V5DX85"/>
<dbReference type="EMBL" id="AYLO01000080">
    <property type="protein sequence ID" value="ESS71936.1"/>
    <property type="molecule type" value="Genomic_DNA"/>
</dbReference>
<dbReference type="GO" id="GO:0016020">
    <property type="term" value="C:membrane"/>
    <property type="evidence" value="ECO:0007669"/>
    <property type="project" value="UniProtKB-SubCell"/>
</dbReference>
<gene>
    <name evidence="6" type="ORF">MGMO_83c00090</name>
</gene>
<dbReference type="Gene3D" id="1.20.120.550">
    <property type="entry name" value="Membrane associated eicosanoid/glutathione metabolism-like domain"/>
    <property type="match status" value="1"/>
</dbReference>
<dbReference type="eggNOG" id="COG5331">
    <property type="taxonomic scope" value="Bacteria"/>
</dbReference>
<evidence type="ECO:0000313" key="6">
    <source>
        <dbReference type="EMBL" id="ESS71936.1"/>
    </source>
</evidence>
<evidence type="ECO:0000256" key="1">
    <source>
        <dbReference type="ARBA" id="ARBA00004370"/>
    </source>
</evidence>
<dbReference type="InterPro" id="IPR001129">
    <property type="entry name" value="Membr-assoc_MAPEG"/>
</dbReference>
<keyword evidence="7" id="KW-1185">Reference proteome</keyword>
<feature type="transmembrane region" description="Helical" evidence="5">
    <location>
        <begin position="158"/>
        <end position="176"/>
    </location>
</feature>
<organism evidence="6 7">
    <name type="scientific">Methyloglobulus morosus KoM1</name>
    <dbReference type="NCBI Taxonomy" id="1116472"/>
    <lineage>
        <taxon>Bacteria</taxon>
        <taxon>Pseudomonadati</taxon>
        <taxon>Pseudomonadota</taxon>
        <taxon>Gammaproteobacteria</taxon>
        <taxon>Methylococcales</taxon>
        <taxon>Methylococcaceae</taxon>
        <taxon>Methyloglobulus</taxon>
    </lineage>
</organism>
<feature type="transmembrane region" description="Helical" evidence="5">
    <location>
        <begin position="12"/>
        <end position="35"/>
    </location>
</feature>
<dbReference type="OrthoDB" id="5573101at2"/>
<keyword evidence="3 5" id="KW-1133">Transmembrane helix</keyword>
<protein>
    <recommendedName>
        <fullName evidence="8">MAPEG family protein</fullName>
    </recommendedName>
</protein>
<feature type="transmembrane region" description="Helical" evidence="5">
    <location>
        <begin position="105"/>
        <end position="122"/>
    </location>
</feature>
<dbReference type="RefSeq" id="WP_023495012.1">
    <property type="nucleotide sequence ID" value="NZ_AYLO01000080.1"/>
</dbReference>